<dbReference type="EC" id="5.2.1.8" evidence="3"/>
<evidence type="ECO:0000259" key="9">
    <source>
        <dbReference type="PROSITE" id="PS50198"/>
    </source>
</evidence>
<dbReference type="Proteomes" id="UP000295293">
    <property type="component" value="Unassembled WGS sequence"/>
</dbReference>
<evidence type="ECO:0000256" key="3">
    <source>
        <dbReference type="ARBA" id="ARBA00013194"/>
    </source>
</evidence>
<keyword evidence="11" id="KW-1185">Reference proteome</keyword>
<keyword evidence="5 7" id="KW-0697">Rotamase</keyword>
<dbReference type="SUPFAM" id="SSF109998">
    <property type="entry name" value="Triger factor/SurA peptide-binding domain-like"/>
    <property type="match status" value="1"/>
</dbReference>
<name>A0A4R6YK11_9GAMM</name>
<dbReference type="PROSITE" id="PS50198">
    <property type="entry name" value="PPIC_PPIASE_2"/>
    <property type="match status" value="1"/>
</dbReference>
<evidence type="ECO:0000313" key="11">
    <source>
        <dbReference type="Proteomes" id="UP000295293"/>
    </source>
</evidence>
<comment type="catalytic activity">
    <reaction evidence="1">
        <text>[protein]-peptidylproline (omega=180) = [protein]-peptidylproline (omega=0)</text>
        <dbReference type="Rhea" id="RHEA:16237"/>
        <dbReference type="Rhea" id="RHEA-COMP:10747"/>
        <dbReference type="Rhea" id="RHEA-COMP:10748"/>
        <dbReference type="ChEBI" id="CHEBI:83833"/>
        <dbReference type="ChEBI" id="CHEBI:83834"/>
        <dbReference type="EC" id="5.2.1.8"/>
    </reaction>
</comment>
<keyword evidence="4" id="KW-0732">Signal</keyword>
<evidence type="ECO:0000313" key="10">
    <source>
        <dbReference type="EMBL" id="TDR37402.1"/>
    </source>
</evidence>
<dbReference type="SUPFAM" id="SSF54534">
    <property type="entry name" value="FKBP-like"/>
    <property type="match status" value="1"/>
</dbReference>
<proteinExistence type="inferred from homology"/>
<dbReference type="Pfam" id="PF13145">
    <property type="entry name" value="Rotamase_2"/>
    <property type="match status" value="1"/>
</dbReference>
<dbReference type="InterPro" id="IPR000297">
    <property type="entry name" value="PPIase_PpiC"/>
</dbReference>
<accession>A0A4R6YK11</accession>
<protein>
    <recommendedName>
        <fullName evidence="3">peptidylprolyl isomerase</fullName>
        <ecNumber evidence="3">5.2.1.8</ecNumber>
    </recommendedName>
</protein>
<dbReference type="AlphaFoldDB" id="A0A4R6YK11"/>
<feature type="domain" description="PpiC" evidence="9">
    <location>
        <begin position="136"/>
        <end position="225"/>
    </location>
</feature>
<dbReference type="GO" id="GO:0003755">
    <property type="term" value="F:peptidyl-prolyl cis-trans isomerase activity"/>
    <property type="evidence" value="ECO:0007669"/>
    <property type="project" value="UniProtKB-KW"/>
</dbReference>
<organism evidence="10 11">
    <name type="scientific">Tahibacter aquaticus</name>
    <dbReference type="NCBI Taxonomy" id="520092"/>
    <lineage>
        <taxon>Bacteria</taxon>
        <taxon>Pseudomonadati</taxon>
        <taxon>Pseudomonadota</taxon>
        <taxon>Gammaproteobacteria</taxon>
        <taxon>Lysobacterales</taxon>
        <taxon>Rhodanobacteraceae</taxon>
        <taxon>Tahibacter</taxon>
    </lineage>
</organism>
<dbReference type="PANTHER" id="PTHR47245">
    <property type="entry name" value="PEPTIDYLPROLYL ISOMERASE"/>
    <property type="match status" value="1"/>
</dbReference>
<evidence type="ECO:0000256" key="2">
    <source>
        <dbReference type="ARBA" id="ARBA00007656"/>
    </source>
</evidence>
<dbReference type="OrthoDB" id="14196at2"/>
<dbReference type="PANTHER" id="PTHR47245:SF1">
    <property type="entry name" value="FOLDASE PROTEIN PRSA"/>
    <property type="match status" value="1"/>
</dbReference>
<gene>
    <name evidence="10" type="ORF">DFR29_12565</name>
</gene>
<comment type="similarity">
    <text evidence="2">Belongs to the PpiC/parvulin rotamase family.</text>
</comment>
<dbReference type="InterPro" id="IPR027304">
    <property type="entry name" value="Trigger_fact/SurA_dom_sf"/>
</dbReference>
<evidence type="ECO:0000256" key="8">
    <source>
        <dbReference type="SAM" id="MobiDB-lite"/>
    </source>
</evidence>
<feature type="compositionally biased region" description="Pro residues" evidence="8">
    <location>
        <begin position="279"/>
        <end position="295"/>
    </location>
</feature>
<evidence type="ECO:0000256" key="4">
    <source>
        <dbReference type="ARBA" id="ARBA00022729"/>
    </source>
</evidence>
<reference evidence="10 11" key="1">
    <citation type="submission" date="2019-03" db="EMBL/GenBank/DDBJ databases">
        <title>Genomic Encyclopedia of Type Strains, Phase IV (KMG-IV): sequencing the most valuable type-strain genomes for metagenomic binning, comparative biology and taxonomic classification.</title>
        <authorList>
            <person name="Goeker M."/>
        </authorList>
    </citation>
    <scope>NUCLEOTIDE SEQUENCE [LARGE SCALE GENOMIC DNA]</scope>
    <source>
        <strain evidence="10 11">DSM 21667</strain>
    </source>
</reference>
<evidence type="ECO:0000256" key="7">
    <source>
        <dbReference type="PROSITE-ProRule" id="PRU00278"/>
    </source>
</evidence>
<feature type="region of interest" description="Disordered" evidence="8">
    <location>
        <begin position="267"/>
        <end position="295"/>
    </location>
</feature>
<dbReference type="PROSITE" id="PS51257">
    <property type="entry name" value="PROKAR_LIPOPROTEIN"/>
    <property type="match status" value="1"/>
</dbReference>
<dbReference type="InterPro" id="IPR050245">
    <property type="entry name" value="PrsA_foldase"/>
</dbReference>
<comment type="caution">
    <text evidence="10">The sequence shown here is derived from an EMBL/GenBank/DDBJ whole genome shotgun (WGS) entry which is preliminary data.</text>
</comment>
<dbReference type="RefSeq" id="WP_133821781.1">
    <property type="nucleotide sequence ID" value="NZ_SNZH01000025.1"/>
</dbReference>
<evidence type="ECO:0000256" key="6">
    <source>
        <dbReference type="ARBA" id="ARBA00023235"/>
    </source>
</evidence>
<dbReference type="Gene3D" id="3.10.50.40">
    <property type="match status" value="1"/>
</dbReference>
<dbReference type="InterPro" id="IPR046357">
    <property type="entry name" value="PPIase_dom_sf"/>
</dbReference>
<sequence>MRRLLPLLIVAALAGCSAENKPLPPVQFTTGEPALRVNDQPVAEALLAEVARGRGLDLNNPEQRQRAIKELSDYVLLANFARKQTFEGDAQFAVTVEAQRLQGVANATMEAYARSHPISDQALKTEYEAQVAKAGTESYDFGQMLFDNEAEALKVSEALLAGKDWAAVYAEWQGKAKQAREFKDVRLVQLPAPELVEALKKLKPGEATKVPVKSQYGWHLMHLVATHPVTPPAFDAVGPELRKRMQARQGEVWMQKMRGEAVILDLKAPKGDPAAPAAAPAPPPPAAPPTPEKTQ</sequence>
<keyword evidence="6 7" id="KW-0413">Isomerase</keyword>
<evidence type="ECO:0000256" key="1">
    <source>
        <dbReference type="ARBA" id="ARBA00000971"/>
    </source>
</evidence>
<evidence type="ECO:0000256" key="5">
    <source>
        <dbReference type="ARBA" id="ARBA00023110"/>
    </source>
</evidence>
<dbReference type="EMBL" id="SNZH01000025">
    <property type="protein sequence ID" value="TDR37402.1"/>
    <property type="molecule type" value="Genomic_DNA"/>
</dbReference>